<evidence type="ECO:0000256" key="3">
    <source>
        <dbReference type="ARBA" id="ARBA00012663"/>
    </source>
</evidence>
<dbReference type="GO" id="GO:0005975">
    <property type="term" value="P:carbohydrate metabolic process"/>
    <property type="evidence" value="ECO:0007669"/>
    <property type="project" value="InterPro"/>
</dbReference>
<sequence>MKTCFLSGGPIKPLSASNAYTRREIEQILTLAHDNELKVIPLIQTFGHLEFGLKLPEFAKLREVAQHPQALCPSKNGSRELIQNMVDQVMTLHKTSHWLHIGCDEVYQLGQCSSCIQRLRNHDKNWIFLQHVKWVAEYVKKTHKVQPIIWDDMLRTVSERDLQEHLGDGLVEPMVWVYVSHVERFVDPTVWRKFSRVFSTVWGAGAF</sequence>
<dbReference type="Proteomes" id="UP000014500">
    <property type="component" value="Unassembled WGS sequence"/>
</dbReference>
<evidence type="ECO:0000256" key="4">
    <source>
        <dbReference type="ARBA" id="ARBA00022801"/>
    </source>
</evidence>
<dbReference type="InterPro" id="IPR015883">
    <property type="entry name" value="Glyco_hydro_20_cat"/>
</dbReference>
<dbReference type="Gene3D" id="3.20.20.80">
    <property type="entry name" value="Glycosidases"/>
    <property type="match status" value="1"/>
</dbReference>
<dbReference type="GO" id="GO:0004563">
    <property type="term" value="F:beta-N-acetylhexosaminidase activity"/>
    <property type="evidence" value="ECO:0007669"/>
    <property type="project" value="UniProtKB-EC"/>
</dbReference>
<comment type="catalytic activity">
    <reaction evidence="1">
        <text>Hydrolysis of terminal non-reducing N-acetyl-D-hexosamine residues in N-acetyl-beta-D-hexosaminides.</text>
        <dbReference type="EC" id="3.2.1.52"/>
    </reaction>
</comment>
<dbReference type="HOGENOM" id="CLU_1327844_0_0_1"/>
<feature type="domain" description="Glycoside hydrolase family 20 catalytic" evidence="5">
    <location>
        <begin position="16"/>
        <end position="158"/>
    </location>
</feature>
<organism evidence="6 7">
    <name type="scientific">Strigamia maritima</name>
    <name type="common">European centipede</name>
    <name type="synonym">Geophilus maritimus</name>
    <dbReference type="NCBI Taxonomy" id="126957"/>
    <lineage>
        <taxon>Eukaryota</taxon>
        <taxon>Metazoa</taxon>
        <taxon>Ecdysozoa</taxon>
        <taxon>Arthropoda</taxon>
        <taxon>Myriapoda</taxon>
        <taxon>Chilopoda</taxon>
        <taxon>Pleurostigmophora</taxon>
        <taxon>Geophilomorpha</taxon>
        <taxon>Linotaeniidae</taxon>
        <taxon>Strigamia</taxon>
    </lineage>
</organism>
<dbReference type="InterPro" id="IPR038901">
    <property type="entry name" value="HEXDC-like"/>
</dbReference>
<dbReference type="OMA" id="HEMEYIP"/>
<dbReference type="PhylomeDB" id="T1IV77"/>
<protein>
    <recommendedName>
        <fullName evidence="3">beta-N-acetylhexosaminidase</fullName>
        <ecNumber evidence="3">3.2.1.52</ecNumber>
    </recommendedName>
</protein>
<evidence type="ECO:0000256" key="1">
    <source>
        <dbReference type="ARBA" id="ARBA00001231"/>
    </source>
</evidence>
<dbReference type="Pfam" id="PF00728">
    <property type="entry name" value="Glyco_hydro_20"/>
    <property type="match status" value="1"/>
</dbReference>
<dbReference type="EnsemblMetazoa" id="SMAR005070-RA">
    <property type="protein sequence ID" value="SMAR005070-PA"/>
    <property type="gene ID" value="SMAR005070"/>
</dbReference>
<comment type="similarity">
    <text evidence="2">Belongs to the glycosyl hydrolase 20 family.</text>
</comment>
<reference evidence="7" key="1">
    <citation type="submission" date="2011-05" db="EMBL/GenBank/DDBJ databases">
        <authorList>
            <person name="Richards S.R."/>
            <person name="Qu J."/>
            <person name="Jiang H."/>
            <person name="Jhangiani S.N."/>
            <person name="Agravi P."/>
            <person name="Goodspeed R."/>
            <person name="Gross S."/>
            <person name="Mandapat C."/>
            <person name="Jackson L."/>
            <person name="Mathew T."/>
            <person name="Pu L."/>
            <person name="Thornton R."/>
            <person name="Saada N."/>
            <person name="Wilczek-Boney K.B."/>
            <person name="Lee S."/>
            <person name="Kovar C."/>
            <person name="Wu Y."/>
            <person name="Scherer S.E."/>
            <person name="Worley K.C."/>
            <person name="Muzny D.M."/>
            <person name="Gibbs R."/>
        </authorList>
    </citation>
    <scope>NUCLEOTIDE SEQUENCE</scope>
    <source>
        <strain evidence="7">Brora</strain>
    </source>
</reference>
<dbReference type="EC" id="3.2.1.52" evidence="3"/>
<evidence type="ECO:0000313" key="7">
    <source>
        <dbReference type="Proteomes" id="UP000014500"/>
    </source>
</evidence>
<dbReference type="eggNOG" id="ENOG502QRCP">
    <property type="taxonomic scope" value="Eukaryota"/>
</dbReference>
<dbReference type="STRING" id="126957.T1IV77"/>
<evidence type="ECO:0000313" key="6">
    <source>
        <dbReference type="EnsemblMetazoa" id="SMAR005070-PA"/>
    </source>
</evidence>
<proteinExistence type="inferred from homology"/>
<reference evidence="6" key="2">
    <citation type="submission" date="2015-02" db="UniProtKB">
        <authorList>
            <consortium name="EnsemblMetazoa"/>
        </authorList>
    </citation>
    <scope>IDENTIFICATION</scope>
</reference>
<dbReference type="EMBL" id="AFFK01019684">
    <property type="status" value="NOT_ANNOTATED_CDS"/>
    <property type="molecule type" value="Genomic_DNA"/>
</dbReference>
<evidence type="ECO:0000256" key="2">
    <source>
        <dbReference type="ARBA" id="ARBA00006285"/>
    </source>
</evidence>
<keyword evidence="4" id="KW-0378">Hydrolase</keyword>
<accession>T1IV77</accession>
<dbReference type="PANTHER" id="PTHR21040">
    <property type="entry name" value="BCDNA.GH04120"/>
    <property type="match status" value="1"/>
</dbReference>
<dbReference type="SUPFAM" id="SSF51445">
    <property type="entry name" value="(Trans)glycosidases"/>
    <property type="match status" value="1"/>
</dbReference>
<dbReference type="PANTHER" id="PTHR21040:SF8">
    <property type="entry name" value="BCDNA.GH04120"/>
    <property type="match status" value="1"/>
</dbReference>
<keyword evidence="7" id="KW-1185">Reference proteome</keyword>
<name>T1IV77_STRMM</name>
<dbReference type="AlphaFoldDB" id="T1IV77"/>
<dbReference type="InterPro" id="IPR017853">
    <property type="entry name" value="GH"/>
</dbReference>
<evidence type="ECO:0000259" key="5">
    <source>
        <dbReference type="Pfam" id="PF00728"/>
    </source>
</evidence>